<accession>A0A2P2NRD7</accession>
<dbReference type="AlphaFoldDB" id="A0A2P2NRD7"/>
<organism evidence="1">
    <name type="scientific">Rhizophora mucronata</name>
    <name type="common">Asiatic mangrove</name>
    <dbReference type="NCBI Taxonomy" id="61149"/>
    <lineage>
        <taxon>Eukaryota</taxon>
        <taxon>Viridiplantae</taxon>
        <taxon>Streptophyta</taxon>
        <taxon>Embryophyta</taxon>
        <taxon>Tracheophyta</taxon>
        <taxon>Spermatophyta</taxon>
        <taxon>Magnoliopsida</taxon>
        <taxon>eudicotyledons</taxon>
        <taxon>Gunneridae</taxon>
        <taxon>Pentapetalae</taxon>
        <taxon>rosids</taxon>
        <taxon>fabids</taxon>
        <taxon>Malpighiales</taxon>
        <taxon>Rhizophoraceae</taxon>
        <taxon>Rhizophora</taxon>
    </lineage>
</organism>
<sequence>MCYLSYMDSTRSLSLLKRRKPFCRGPIYSSPAILFYHKLIPSQRSEICPFYISSPAVVLSSPMYNLASPT</sequence>
<proteinExistence type="predicted"/>
<name>A0A2P2NRD7_RHIMU</name>
<dbReference type="EMBL" id="GGEC01064467">
    <property type="protein sequence ID" value="MBX44951.1"/>
    <property type="molecule type" value="Transcribed_RNA"/>
</dbReference>
<evidence type="ECO:0000313" key="1">
    <source>
        <dbReference type="EMBL" id="MBX44951.1"/>
    </source>
</evidence>
<protein>
    <submittedName>
        <fullName evidence="1">Uncharacterized protein</fullName>
    </submittedName>
</protein>
<reference evidence="1" key="1">
    <citation type="submission" date="2018-02" db="EMBL/GenBank/DDBJ databases">
        <title>Rhizophora mucronata_Transcriptome.</title>
        <authorList>
            <person name="Meera S.P."/>
            <person name="Sreeshan A."/>
            <person name="Augustine A."/>
        </authorList>
    </citation>
    <scope>NUCLEOTIDE SEQUENCE</scope>
    <source>
        <tissue evidence="1">Leaf</tissue>
    </source>
</reference>